<keyword evidence="2" id="KW-0456">Lyase</keyword>
<evidence type="ECO:0000259" key="3">
    <source>
        <dbReference type="PROSITE" id="PS51855"/>
    </source>
</evidence>
<dbReference type="SUPFAM" id="SSF52335">
    <property type="entry name" value="Methylglyoxal synthase-like"/>
    <property type="match status" value="2"/>
</dbReference>
<reference evidence="5" key="1">
    <citation type="submission" date="2017-05" db="EMBL/GenBank/DDBJ databases">
        <title>Complete and WGS of Bordetella genogroups.</title>
        <authorList>
            <person name="Spilker T."/>
            <person name="Lipuma J."/>
        </authorList>
    </citation>
    <scope>NUCLEOTIDE SEQUENCE [LARGE SCALE GENOMIC DNA]</scope>
    <source>
        <strain evidence="5">AU8256</strain>
    </source>
</reference>
<comment type="caution">
    <text evidence="4">The sequence shown here is derived from an EMBL/GenBank/DDBJ whole genome shotgun (WGS) entry which is preliminary data.</text>
</comment>
<sequence>MASAPAGLRFGLAANRLHHETPDAALFSWLRASSPAIRELGVQLHTVGRTHDAIVREGMLQGYPGLIRYPYGREGGLMKLVARVTEGREGEAPFDGAIYLIDPVDPSSIFPEALALKRQCITHGRPFISTLAGAIEWMEVERLHAGLRPDPSVSRLFDFGRHTLALISHDALKDQMVAFAADHFDLLSKFERRVATGTTGARLNELAWARGWPADRPWVHRYLSGPLGGDAQIAELVLEHQCQRVIFFEDPHVARQHEADIQLLERAVRVVTESAICATSPSVARRWAQAMERRAA</sequence>
<evidence type="ECO:0000313" key="5">
    <source>
        <dbReference type="Proteomes" id="UP000215633"/>
    </source>
</evidence>
<evidence type="ECO:0000256" key="2">
    <source>
        <dbReference type="ARBA" id="ARBA00023239"/>
    </source>
</evidence>
<dbReference type="InterPro" id="IPR036914">
    <property type="entry name" value="MGS-like_dom_sf"/>
</dbReference>
<dbReference type="Gene3D" id="3.40.50.1380">
    <property type="entry name" value="Methylglyoxal synthase-like domain"/>
    <property type="match status" value="2"/>
</dbReference>
<dbReference type="AlphaFoldDB" id="A0A261VQQ6"/>
<evidence type="ECO:0000313" key="4">
    <source>
        <dbReference type="EMBL" id="OZI76177.1"/>
    </source>
</evidence>
<dbReference type="InterPro" id="IPR004363">
    <property type="entry name" value="Methylgl_synth"/>
</dbReference>
<dbReference type="InterPro" id="IPR018148">
    <property type="entry name" value="Methylglyoxal_synth_AS"/>
</dbReference>
<dbReference type="GO" id="GO:0008929">
    <property type="term" value="F:methylglyoxal synthase activity"/>
    <property type="evidence" value="ECO:0007669"/>
    <property type="project" value="InterPro"/>
</dbReference>
<gene>
    <name evidence="4" type="ORF">CAL24_13495</name>
</gene>
<dbReference type="PANTHER" id="PTHR30492:SF0">
    <property type="entry name" value="METHYLGLYOXAL SYNTHASE"/>
    <property type="match status" value="1"/>
</dbReference>
<dbReference type="RefSeq" id="WP_028355711.1">
    <property type="nucleotide sequence ID" value="NZ_NEVT01000006.1"/>
</dbReference>
<protein>
    <submittedName>
        <fullName evidence="4">Methylglyoxal synthase</fullName>
    </submittedName>
</protein>
<dbReference type="PROSITE" id="PS01335">
    <property type="entry name" value="METHYLGLYOXAL_SYNTH"/>
    <property type="match status" value="1"/>
</dbReference>
<dbReference type="InterPro" id="IPR011607">
    <property type="entry name" value="MGS-like_dom"/>
</dbReference>
<dbReference type="PROSITE" id="PS51855">
    <property type="entry name" value="MGS"/>
    <property type="match status" value="1"/>
</dbReference>
<dbReference type="Proteomes" id="UP000215633">
    <property type="component" value="Unassembled WGS sequence"/>
</dbReference>
<feature type="domain" description="MGS-like" evidence="3">
    <location>
        <begin position="154"/>
        <end position="296"/>
    </location>
</feature>
<accession>A0A261VQQ6</accession>
<dbReference type="GO" id="GO:0005829">
    <property type="term" value="C:cytosol"/>
    <property type="evidence" value="ECO:0007669"/>
    <property type="project" value="TreeGrafter"/>
</dbReference>
<organism evidence="4 5">
    <name type="scientific">Bordetella genomosp. 2</name>
    <dbReference type="NCBI Taxonomy" id="1983456"/>
    <lineage>
        <taxon>Bacteria</taxon>
        <taxon>Pseudomonadati</taxon>
        <taxon>Pseudomonadota</taxon>
        <taxon>Betaproteobacteria</taxon>
        <taxon>Burkholderiales</taxon>
        <taxon>Alcaligenaceae</taxon>
        <taxon>Bordetella</taxon>
    </lineage>
</organism>
<keyword evidence="5" id="KW-1185">Reference proteome</keyword>
<dbReference type="GO" id="GO:0019242">
    <property type="term" value="P:methylglyoxal biosynthetic process"/>
    <property type="evidence" value="ECO:0007669"/>
    <property type="project" value="InterPro"/>
</dbReference>
<evidence type="ECO:0000256" key="1">
    <source>
        <dbReference type="ARBA" id="ARBA00006287"/>
    </source>
</evidence>
<dbReference type="PANTHER" id="PTHR30492">
    <property type="entry name" value="METHYLGLYOXAL SYNTHASE"/>
    <property type="match status" value="1"/>
</dbReference>
<name>A0A261VQQ6_9BORD</name>
<comment type="similarity">
    <text evidence="1">Belongs to the methylglyoxal synthase family.</text>
</comment>
<proteinExistence type="inferred from homology"/>
<dbReference type="NCBIfam" id="NF003559">
    <property type="entry name" value="PRK05234.1"/>
    <property type="match status" value="1"/>
</dbReference>
<dbReference type="EMBL" id="NEVT01000006">
    <property type="protein sequence ID" value="OZI76177.1"/>
    <property type="molecule type" value="Genomic_DNA"/>
</dbReference>